<sequence length="60" mass="7143">MGPGSVHRLYSPLWDSYPEKEILLFIFSFLFFVVNEHFSYSVMAQRIVITDNSEQCIQRR</sequence>
<evidence type="ECO:0000256" key="1">
    <source>
        <dbReference type="SAM" id="Phobius"/>
    </source>
</evidence>
<reference evidence="2 3" key="1">
    <citation type="journal article" date="2020" name="Mol. Biol. Evol.">
        <title>Distinct Expression and Methylation Patterns for Genes with Different Fates following a Single Whole-Genome Duplication in Flowering Plants.</title>
        <authorList>
            <person name="Shi T."/>
            <person name="Rahmani R.S."/>
            <person name="Gugger P.F."/>
            <person name="Wang M."/>
            <person name="Li H."/>
            <person name="Zhang Y."/>
            <person name="Li Z."/>
            <person name="Wang Q."/>
            <person name="Van de Peer Y."/>
            <person name="Marchal K."/>
            <person name="Chen J."/>
        </authorList>
    </citation>
    <scope>NUCLEOTIDE SEQUENCE [LARGE SCALE GENOMIC DNA]</scope>
    <source>
        <tissue evidence="2">Leaf</tissue>
    </source>
</reference>
<dbReference type="EMBL" id="DUZY01000002">
    <property type="protein sequence ID" value="DAD28502.1"/>
    <property type="molecule type" value="Genomic_DNA"/>
</dbReference>
<organism evidence="2 3">
    <name type="scientific">Nelumbo nucifera</name>
    <name type="common">Sacred lotus</name>
    <dbReference type="NCBI Taxonomy" id="4432"/>
    <lineage>
        <taxon>Eukaryota</taxon>
        <taxon>Viridiplantae</taxon>
        <taxon>Streptophyta</taxon>
        <taxon>Embryophyta</taxon>
        <taxon>Tracheophyta</taxon>
        <taxon>Spermatophyta</taxon>
        <taxon>Magnoliopsida</taxon>
        <taxon>Proteales</taxon>
        <taxon>Nelumbonaceae</taxon>
        <taxon>Nelumbo</taxon>
    </lineage>
</organism>
<accession>A0A822Y8A5</accession>
<keyword evidence="1" id="KW-0812">Transmembrane</keyword>
<evidence type="ECO:0000313" key="3">
    <source>
        <dbReference type="Proteomes" id="UP000607653"/>
    </source>
</evidence>
<name>A0A822Y8A5_NELNU</name>
<keyword evidence="1" id="KW-1133">Transmembrane helix</keyword>
<gene>
    <name evidence="2" type="ORF">HUJ06_029970</name>
</gene>
<evidence type="ECO:0000313" key="2">
    <source>
        <dbReference type="EMBL" id="DAD28502.1"/>
    </source>
</evidence>
<proteinExistence type="predicted"/>
<keyword evidence="3" id="KW-1185">Reference proteome</keyword>
<dbReference type="Proteomes" id="UP000607653">
    <property type="component" value="Unassembled WGS sequence"/>
</dbReference>
<keyword evidence="1" id="KW-0472">Membrane</keyword>
<comment type="caution">
    <text evidence="2">The sequence shown here is derived from an EMBL/GenBank/DDBJ whole genome shotgun (WGS) entry which is preliminary data.</text>
</comment>
<protein>
    <submittedName>
        <fullName evidence="2">Uncharacterized protein</fullName>
    </submittedName>
</protein>
<feature type="transmembrane region" description="Helical" evidence="1">
    <location>
        <begin position="22"/>
        <end position="40"/>
    </location>
</feature>
<dbReference type="AlphaFoldDB" id="A0A822Y8A5"/>